<name>A0A5N6NQR8_9ASTR</name>
<evidence type="ECO:0000259" key="1">
    <source>
        <dbReference type="Pfam" id="PF25372"/>
    </source>
</evidence>
<dbReference type="PANTHER" id="PTHR13318:SF75">
    <property type="entry name" value="COI1 F-BOX DOMAIN-CONTAINING PROTEIN"/>
    <property type="match status" value="1"/>
</dbReference>
<comment type="caution">
    <text evidence="2">The sequence shown here is derived from an EMBL/GenBank/DDBJ whole genome shotgun (WGS) entry which is preliminary data.</text>
</comment>
<protein>
    <recommendedName>
        <fullName evidence="1">F-box/LRR-repeat protein 15-like leucin rich repeat domain-containing protein</fullName>
    </recommendedName>
</protein>
<reference evidence="2 3" key="1">
    <citation type="submission" date="2019-05" db="EMBL/GenBank/DDBJ databases">
        <title>Mikania micrantha, genome provides insights into the molecular mechanism of rapid growth.</title>
        <authorList>
            <person name="Liu B."/>
        </authorList>
    </citation>
    <scope>NUCLEOTIDE SEQUENCE [LARGE SCALE GENOMIC DNA]</scope>
    <source>
        <strain evidence="2">NLD-2019</strain>
        <tissue evidence="2">Leaf</tissue>
    </source>
</reference>
<dbReference type="InterPro" id="IPR001611">
    <property type="entry name" value="Leu-rich_rpt"/>
</dbReference>
<accession>A0A5N6NQR8</accession>
<dbReference type="Pfam" id="PF25372">
    <property type="entry name" value="DUF7885"/>
    <property type="match status" value="1"/>
</dbReference>
<evidence type="ECO:0000313" key="3">
    <source>
        <dbReference type="Proteomes" id="UP000326396"/>
    </source>
</evidence>
<feature type="domain" description="F-box/LRR-repeat protein 15-like leucin rich repeat" evidence="1">
    <location>
        <begin position="185"/>
        <end position="399"/>
    </location>
</feature>
<dbReference type="InterPro" id="IPR006553">
    <property type="entry name" value="Leu-rich_rpt_Cys-con_subtyp"/>
</dbReference>
<dbReference type="SMART" id="SM00367">
    <property type="entry name" value="LRR_CC"/>
    <property type="match status" value="11"/>
</dbReference>
<dbReference type="InterPro" id="IPR057207">
    <property type="entry name" value="FBXL15_LRR"/>
</dbReference>
<dbReference type="EMBL" id="SZYD01000009">
    <property type="protein sequence ID" value="KAD5317122.1"/>
    <property type="molecule type" value="Genomic_DNA"/>
</dbReference>
<dbReference type="GO" id="GO:0019005">
    <property type="term" value="C:SCF ubiquitin ligase complex"/>
    <property type="evidence" value="ECO:0007669"/>
    <property type="project" value="TreeGrafter"/>
</dbReference>
<proteinExistence type="predicted"/>
<dbReference type="InterPro" id="IPR032675">
    <property type="entry name" value="LRR_dom_sf"/>
</dbReference>
<organism evidence="2 3">
    <name type="scientific">Mikania micrantha</name>
    <name type="common">bitter vine</name>
    <dbReference type="NCBI Taxonomy" id="192012"/>
    <lineage>
        <taxon>Eukaryota</taxon>
        <taxon>Viridiplantae</taxon>
        <taxon>Streptophyta</taxon>
        <taxon>Embryophyta</taxon>
        <taxon>Tracheophyta</taxon>
        <taxon>Spermatophyta</taxon>
        <taxon>Magnoliopsida</taxon>
        <taxon>eudicotyledons</taxon>
        <taxon>Gunneridae</taxon>
        <taxon>Pentapetalae</taxon>
        <taxon>asterids</taxon>
        <taxon>campanulids</taxon>
        <taxon>Asterales</taxon>
        <taxon>Asteraceae</taxon>
        <taxon>Asteroideae</taxon>
        <taxon>Heliantheae alliance</taxon>
        <taxon>Eupatorieae</taxon>
        <taxon>Mikania</taxon>
    </lineage>
</organism>
<dbReference type="PANTHER" id="PTHR13318">
    <property type="entry name" value="PARTNER OF PAIRED, ISOFORM B-RELATED"/>
    <property type="match status" value="1"/>
</dbReference>
<dbReference type="AlphaFoldDB" id="A0A5N6NQR8"/>
<dbReference type="OrthoDB" id="550575at2759"/>
<dbReference type="SUPFAM" id="SSF52047">
    <property type="entry name" value="RNI-like"/>
    <property type="match status" value="2"/>
</dbReference>
<dbReference type="GO" id="GO:0031146">
    <property type="term" value="P:SCF-dependent proteasomal ubiquitin-dependent protein catabolic process"/>
    <property type="evidence" value="ECO:0007669"/>
    <property type="project" value="TreeGrafter"/>
</dbReference>
<keyword evidence="3" id="KW-1185">Reference proteome</keyword>
<dbReference type="Gene3D" id="3.80.10.10">
    <property type="entry name" value="Ribonuclease Inhibitor"/>
    <property type="match status" value="2"/>
</dbReference>
<dbReference type="Pfam" id="PF13516">
    <property type="entry name" value="LRR_6"/>
    <property type="match status" value="2"/>
</dbReference>
<sequence>MREIDDTTMAGDVEAEQICINDRLRDDELRTVLDKLETDKDKQVFCLVCKRWLHLQSTQRKKLCVRAGPQMLSKMTARFTQLIDLDLSESASRSFYPAATDLDLLVIATGFEALRILNLHNCKDITDDGATAIGSYLSSLQSLDVSFCKNLTDMGLSAVTKGCHDLKILRLPGCRLVTDSLLESLSKNCHKLEELGLQGCINITDTGLTNLVNGCKRIKHLDLSRCINVGDLGISTIAEAYATSLKTLKLLDCYKLVHNSIFTVAKFCKNLETLVIAGCRHLSSNSIRSLAGSTQNLKVLKMNSCLNVSDTSLGAILSQCTCLEVLDFGCSEEVTDAAFQGLWNKNKGIGLGLKLLRIYNCPKITVLGISMVLKACRSLESLEVRSCLHVTKAGCDEAGLRFPESCKVRIQDPNDNSDRSVKTYSAAGEVFKFRYKVSIPLGKIKGVGESANVKRPTNKYVEFVTVDDFSFWFLGFPNYKNTLRFFLQSKLLKQLM</sequence>
<dbReference type="CDD" id="cd22159">
    <property type="entry name" value="F-box_AtTIR1-like"/>
    <property type="match status" value="1"/>
</dbReference>
<gene>
    <name evidence="2" type="ORF">E3N88_17068</name>
</gene>
<dbReference type="Proteomes" id="UP000326396">
    <property type="component" value="Linkage Group LG17"/>
</dbReference>
<evidence type="ECO:0000313" key="2">
    <source>
        <dbReference type="EMBL" id="KAD5317122.1"/>
    </source>
</evidence>